<name>A0A6G1JU69_9PLEO</name>
<dbReference type="OrthoDB" id="6509908at2759"/>
<dbReference type="GO" id="GO:0022857">
    <property type="term" value="F:transmembrane transporter activity"/>
    <property type="evidence" value="ECO:0007669"/>
    <property type="project" value="InterPro"/>
</dbReference>
<feature type="transmembrane region" description="Helical" evidence="4">
    <location>
        <begin position="391"/>
        <end position="413"/>
    </location>
</feature>
<dbReference type="GO" id="GO:0016020">
    <property type="term" value="C:membrane"/>
    <property type="evidence" value="ECO:0007669"/>
    <property type="project" value="UniProtKB-SubCell"/>
</dbReference>
<evidence type="ECO:0000313" key="5">
    <source>
        <dbReference type="EMBL" id="KAF2704159.1"/>
    </source>
</evidence>
<keyword evidence="4" id="KW-1133">Transmembrane helix</keyword>
<evidence type="ECO:0000256" key="1">
    <source>
        <dbReference type="ARBA" id="ARBA00004141"/>
    </source>
</evidence>
<dbReference type="InterPro" id="IPR036259">
    <property type="entry name" value="MFS_trans_sf"/>
</dbReference>
<evidence type="ECO:0000256" key="4">
    <source>
        <dbReference type="SAM" id="Phobius"/>
    </source>
</evidence>
<feature type="transmembrane region" description="Helical" evidence="4">
    <location>
        <begin position="236"/>
        <end position="255"/>
    </location>
</feature>
<protein>
    <submittedName>
        <fullName evidence="5">MFS general substrate transporter</fullName>
    </submittedName>
</protein>
<feature type="transmembrane region" description="Helical" evidence="4">
    <location>
        <begin position="154"/>
        <end position="175"/>
    </location>
</feature>
<organism evidence="5 6">
    <name type="scientific">Pleomassaria siparia CBS 279.74</name>
    <dbReference type="NCBI Taxonomy" id="1314801"/>
    <lineage>
        <taxon>Eukaryota</taxon>
        <taxon>Fungi</taxon>
        <taxon>Dikarya</taxon>
        <taxon>Ascomycota</taxon>
        <taxon>Pezizomycotina</taxon>
        <taxon>Dothideomycetes</taxon>
        <taxon>Pleosporomycetidae</taxon>
        <taxon>Pleosporales</taxon>
        <taxon>Pleomassariaceae</taxon>
        <taxon>Pleomassaria</taxon>
    </lineage>
</organism>
<accession>A0A6G1JU69</accession>
<feature type="compositionally biased region" description="Polar residues" evidence="3">
    <location>
        <begin position="485"/>
        <end position="496"/>
    </location>
</feature>
<feature type="transmembrane region" description="Helical" evidence="4">
    <location>
        <begin position="187"/>
        <end position="206"/>
    </location>
</feature>
<dbReference type="PANTHER" id="PTHR11360">
    <property type="entry name" value="MONOCARBOXYLATE TRANSPORTER"/>
    <property type="match status" value="1"/>
</dbReference>
<dbReference type="InterPro" id="IPR050327">
    <property type="entry name" value="Proton-linked_MCT"/>
</dbReference>
<feature type="transmembrane region" description="Helical" evidence="4">
    <location>
        <begin position="91"/>
        <end position="110"/>
    </location>
</feature>
<feature type="transmembrane region" description="Helical" evidence="4">
    <location>
        <begin position="318"/>
        <end position="339"/>
    </location>
</feature>
<evidence type="ECO:0000256" key="3">
    <source>
        <dbReference type="SAM" id="MobiDB-lite"/>
    </source>
</evidence>
<feature type="transmembrane region" description="Helical" evidence="4">
    <location>
        <begin position="345"/>
        <end position="371"/>
    </location>
</feature>
<comment type="subcellular location">
    <subcellularLocation>
        <location evidence="1">Membrane</location>
        <topology evidence="1">Multi-pass membrane protein</topology>
    </subcellularLocation>
</comment>
<proteinExistence type="inferred from homology"/>
<dbReference type="AlphaFoldDB" id="A0A6G1JU69"/>
<dbReference type="EMBL" id="MU005783">
    <property type="protein sequence ID" value="KAF2704159.1"/>
    <property type="molecule type" value="Genomic_DNA"/>
</dbReference>
<keyword evidence="4" id="KW-0812">Transmembrane</keyword>
<sequence length="513" mass="55818">MVSSTEAHALDPNWPRSWRAYVCWLACFFLMFNSWGLVNAYGTFSSYYVGASMRLTDQLQLNLIGSTQSFLVLAFSGPVGRLLDAGHSRKIVATGAFLVPFGMFMLSIAHPSGDAQASYINIWSTQGLVVGLGMACYFVSSSQIAATWFPKRKGLAVGMVACGASIAGVVYPTMIRFLVDALGFNNAVRAVAGLVTLTSLFSLVFATPNPTHAHHKPKSWSKLRTWFDTDALRNKAFCWFTAAVAFLFLGFYPVFFNLEEWAAISGYSTRGGSHSPIKFAEQPSHVALQTFWLLTIMNGSSTLGRLAMALFCDRTGQLNMHIGAQLISAVFVLLFWSLADSTGAAIAFCVCFGIMSGAVIGLPPASIANILDCTYNTPETRHHPHAKLGQWTGLMYSVAAIPALIGPVIAGHLVSEYQTYITVQMWSGVSLLCSAMCMIISRYYLPCVDGERVGTKLARILGRNTLLSDKGKKTDTGESDFEAFSQVTTRAPSRQVSGERLRDADKVDFSPYG</sequence>
<dbReference type="InterPro" id="IPR011701">
    <property type="entry name" value="MFS"/>
</dbReference>
<evidence type="ECO:0000313" key="6">
    <source>
        <dbReference type="Proteomes" id="UP000799428"/>
    </source>
</evidence>
<feature type="transmembrane region" description="Helical" evidence="4">
    <location>
        <begin position="21"/>
        <end position="41"/>
    </location>
</feature>
<gene>
    <name evidence="5" type="ORF">K504DRAFT_390654</name>
</gene>
<feature type="transmembrane region" description="Helical" evidence="4">
    <location>
        <begin position="122"/>
        <end position="142"/>
    </location>
</feature>
<reference evidence="5" key="1">
    <citation type="journal article" date="2020" name="Stud. Mycol.">
        <title>101 Dothideomycetes genomes: a test case for predicting lifestyles and emergence of pathogens.</title>
        <authorList>
            <person name="Haridas S."/>
            <person name="Albert R."/>
            <person name="Binder M."/>
            <person name="Bloem J."/>
            <person name="Labutti K."/>
            <person name="Salamov A."/>
            <person name="Andreopoulos B."/>
            <person name="Baker S."/>
            <person name="Barry K."/>
            <person name="Bills G."/>
            <person name="Bluhm B."/>
            <person name="Cannon C."/>
            <person name="Castanera R."/>
            <person name="Culley D."/>
            <person name="Daum C."/>
            <person name="Ezra D."/>
            <person name="Gonzalez J."/>
            <person name="Henrissat B."/>
            <person name="Kuo A."/>
            <person name="Liang C."/>
            <person name="Lipzen A."/>
            <person name="Lutzoni F."/>
            <person name="Magnuson J."/>
            <person name="Mondo S."/>
            <person name="Nolan M."/>
            <person name="Ohm R."/>
            <person name="Pangilinan J."/>
            <person name="Park H.-J."/>
            <person name="Ramirez L."/>
            <person name="Alfaro M."/>
            <person name="Sun H."/>
            <person name="Tritt A."/>
            <person name="Yoshinaga Y."/>
            <person name="Zwiers L.-H."/>
            <person name="Turgeon B."/>
            <person name="Goodwin S."/>
            <person name="Spatafora J."/>
            <person name="Crous P."/>
            <person name="Grigoriev I."/>
        </authorList>
    </citation>
    <scope>NUCLEOTIDE SEQUENCE</scope>
    <source>
        <strain evidence="5">CBS 279.74</strain>
    </source>
</reference>
<keyword evidence="4" id="KW-0472">Membrane</keyword>
<comment type="similarity">
    <text evidence="2">Belongs to the major facilitator superfamily. Monocarboxylate porter (TC 2.A.1.13) family.</text>
</comment>
<dbReference type="Proteomes" id="UP000799428">
    <property type="component" value="Unassembled WGS sequence"/>
</dbReference>
<evidence type="ECO:0000256" key="2">
    <source>
        <dbReference type="ARBA" id="ARBA00006727"/>
    </source>
</evidence>
<feature type="region of interest" description="Disordered" evidence="3">
    <location>
        <begin position="469"/>
        <end position="501"/>
    </location>
</feature>
<keyword evidence="6" id="KW-1185">Reference proteome</keyword>
<dbReference type="PANTHER" id="PTHR11360:SF234">
    <property type="entry name" value="MFS-TYPE TRANSPORTER DBAD-RELATED"/>
    <property type="match status" value="1"/>
</dbReference>
<feature type="transmembrane region" description="Helical" evidence="4">
    <location>
        <begin position="61"/>
        <end position="79"/>
    </location>
</feature>
<dbReference type="Gene3D" id="1.20.1250.20">
    <property type="entry name" value="MFS general substrate transporter like domains"/>
    <property type="match status" value="2"/>
</dbReference>
<dbReference type="SUPFAM" id="SSF103473">
    <property type="entry name" value="MFS general substrate transporter"/>
    <property type="match status" value="1"/>
</dbReference>
<dbReference type="Pfam" id="PF07690">
    <property type="entry name" value="MFS_1"/>
    <property type="match status" value="1"/>
</dbReference>